<keyword evidence="15" id="KW-1185">Reference proteome</keyword>
<dbReference type="AlphaFoldDB" id="G0GE48"/>
<gene>
    <name evidence="14" type="ordered locus">Spith_1129</name>
</gene>
<dbReference type="GO" id="GO:0016301">
    <property type="term" value="F:kinase activity"/>
    <property type="evidence" value="ECO:0007669"/>
    <property type="project" value="UniProtKB-KW"/>
</dbReference>
<comment type="pathway">
    <text evidence="1">Cofactor biosynthesis; tetrahydrofolate biosynthesis; 2-amino-4-hydroxy-6-hydroxymethyl-7,8-dihydropteridine diphosphate from 7,8-dihydroneopterin triphosphate: step 4/4.</text>
</comment>
<dbReference type="NCBIfam" id="TIGR01498">
    <property type="entry name" value="folK"/>
    <property type="match status" value="1"/>
</dbReference>
<keyword evidence="5" id="KW-0808">Transferase</keyword>
<keyword evidence="8" id="KW-0067">ATP-binding</keyword>
<evidence type="ECO:0000259" key="13">
    <source>
        <dbReference type="PROSITE" id="PS00794"/>
    </source>
</evidence>
<dbReference type="GO" id="GO:0003848">
    <property type="term" value="F:2-amino-4-hydroxy-6-hydroxymethyldihydropteridine diphosphokinase activity"/>
    <property type="evidence" value="ECO:0007669"/>
    <property type="project" value="UniProtKB-EC"/>
</dbReference>
<evidence type="ECO:0000256" key="9">
    <source>
        <dbReference type="ARBA" id="ARBA00022909"/>
    </source>
</evidence>
<dbReference type="OrthoDB" id="9808041at2"/>
<dbReference type="InterPro" id="IPR000550">
    <property type="entry name" value="Hppk"/>
</dbReference>
<dbReference type="PROSITE" id="PS00794">
    <property type="entry name" value="HPPK"/>
    <property type="match status" value="1"/>
</dbReference>
<dbReference type="GO" id="GO:0046656">
    <property type="term" value="P:folic acid biosynthetic process"/>
    <property type="evidence" value="ECO:0007669"/>
    <property type="project" value="UniProtKB-KW"/>
</dbReference>
<evidence type="ECO:0000313" key="14">
    <source>
        <dbReference type="EMBL" id="AEJ61401.1"/>
    </source>
</evidence>
<dbReference type="KEGG" id="stq:Spith_1129"/>
<name>G0GE48_WINT7</name>
<keyword evidence="6" id="KW-0547">Nucleotide-binding</keyword>
<evidence type="ECO:0000256" key="12">
    <source>
        <dbReference type="ARBA" id="ARBA00033413"/>
    </source>
</evidence>
<proteinExistence type="inferred from homology"/>
<dbReference type="HOGENOM" id="CLU_097916_3_0_12"/>
<evidence type="ECO:0000256" key="7">
    <source>
        <dbReference type="ARBA" id="ARBA00022777"/>
    </source>
</evidence>
<keyword evidence="7" id="KW-0418">Kinase</keyword>
<evidence type="ECO:0000256" key="4">
    <source>
        <dbReference type="ARBA" id="ARBA00016218"/>
    </source>
</evidence>
<evidence type="ECO:0000256" key="6">
    <source>
        <dbReference type="ARBA" id="ARBA00022741"/>
    </source>
</evidence>
<dbReference type="EC" id="2.7.6.3" evidence="3"/>
<dbReference type="InterPro" id="IPR035907">
    <property type="entry name" value="Hppk_sf"/>
</dbReference>
<reference evidence="14 15" key="1">
    <citation type="submission" date="2011-06" db="EMBL/GenBank/DDBJ databases">
        <title>The complete genome of Spirochaeta thermophila DSM 6578.</title>
        <authorList>
            <consortium name="US DOE Joint Genome Institute (JGI-PGF)"/>
            <person name="Lucas S."/>
            <person name="Lapidus A."/>
            <person name="Bruce D."/>
            <person name="Goodwin L."/>
            <person name="Pitluck S."/>
            <person name="Peters L."/>
            <person name="Kyrpides N."/>
            <person name="Mavromatis K."/>
            <person name="Ivanova N."/>
            <person name="Mikailova N."/>
            <person name="Pagani I."/>
            <person name="Chertkov O."/>
            <person name="Detter J.C."/>
            <person name="Tapia R."/>
            <person name="Han C."/>
            <person name="Land M."/>
            <person name="Hauser L."/>
            <person name="Markowitz V."/>
            <person name="Cheng J.-F."/>
            <person name="Hugenholtz P."/>
            <person name="Woyke T."/>
            <person name="Wu D."/>
            <person name="Spring S."/>
            <person name="Merkhoffer B."/>
            <person name="Schneider S."/>
            <person name="Klenk H.-P."/>
            <person name="Eisen J.A."/>
        </authorList>
    </citation>
    <scope>NUCLEOTIDE SEQUENCE [LARGE SCALE GENOMIC DNA]</scope>
    <source>
        <strain evidence="15">ATCC 700085 / DSM 6578 / Z-1203</strain>
    </source>
</reference>
<organism evidence="14 15">
    <name type="scientific">Winmispira thermophila (strain ATCC 700085 / DSM 6578 / Z-1203)</name>
    <name type="common">Spirochaeta thermophila</name>
    <dbReference type="NCBI Taxonomy" id="869211"/>
    <lineage>
        <taxon>Bacteria</taxon>
        <taxon>Pseudomonadati</taxon>
        <taxon>Spirochaetota</taxon>
        <taxon>Spirochaetia</taxon>
        <taxon>Winmispirales</taxon>
        <taxon>Winmispiraceae</taxon>
        <taxon>Winmispira</taxon>
    </lineage>
</organism>
<dbReference type="RefSeq" id="WP_014624746.1">
    <property type="nucleotide sequence ID" value="NC_017583.1"/>
</dbReference>
<dbReference type="Proteomes" id="UP000007254">
    <property type="component" value="Chromosome"/>
</dbReference>
<comment type="function">
    <text evidence="10">Catalyzes the transfer of pyrophosphate from adenosine triphosphate (ATP) to 6-hydroxymethyl-7,8-dihydropterin, an enzymatic step in folate biosynthesis pathway.</text>
</comment>
<evidence type="ECO:0000256" key="11">
    <source>
        <dbReference type="ARBA" id="ARBA00029766"/>
    </source>
</evidence>
<dbReference type="Gene3D" id="3.30.70.560">
    <property type="entry name" value="7,8-Dihydro-6-hydroxymethylpterin-pyrophosphokinase HPPK"/>
    <property type="match status" value="1"/>
</dbReference>
<dbReference type="STRING" id="869211.Spith_1129"/>
<evidence type="ECO:0000256" key="10">
    <source>
        <dbReference type="ARBA" id="ARBA00029409"/>
    </source>
</evidence>
<dbReference type="GO" id="GO:0005524">
    <property type="term" value="F:ATP binding"/>
    <property type="evidence" value="ECO:0007669"/>
    <property type="project" value="UniProtKB-KW"/>
</dbReference>
<feature type="domain" description="7,8-dihydro-6-hydroxymethylpterin-pyrophosphokinase" evidence="13">
    <location>
        <begin position="88"/>
        <end position="99"/>
    </location>
</feature>
<dbReference type="Pfam" id="PF01288">
    <property type="entry name" value="HPPK"/>
    <property type="match status" value="1"/>
</dbReference>
<protein>
    <recommendedName>
        <fullName evidence="4">2-amino-4-hydroxy-6-hydroxymethyldihydropteridine pyrophosphokinase</fullName>
        <ecNumber evidence="3">2.7.6.3</ecNumber>
    </recommendedName>
    <alternativeName>
        <fullName evidence="11">6-hydroxymethyl-7,8-dihydropterin pyrophosphokinase</fullName>
    </alternativeName>
    <alternativeName>
        <fullName evidence="12">7,8-dihydro-6-hydroxymethylpterin-pyrophosphokinase</fullName>
    </alternativeName>
</protein>
<dbReference type="CDD" id="cd00483">
    <property type="entry name" value="HPPK"/>
    <property type="match status" value="1"/>
</dbReference>
<dbReference type="EMBL" id="CP002903">
    <property type="protein sequence ID" value="AEJ61401.1"/>
    <property type="molecule type" value="Genomic_DNA"/>
</dbReference>
<dbReference type="SUPFAM" id="SSF55083">
    <property type="entry name" value="6-hydroxymethyl-7,8-dihydropterin pyrophosphokinase, HPPK"/>
    <property type="match status" value="1"/>
</dbReference>
<evidence type="ECO:0000313" key="15">
    <source>
        <dbReference type="Proteomes" id="UP000007254"/>
    </source>
</evidence>
<accession>G0GE48</accession>
<comment type="similarity">
    <text evidence="2">Belongs to the HPPK family.</text>
</comment>
<dbReference type="UniPathway" id="UPA00077">
    <property type="reaction ID" value="UER00155"/>
</dbReference>
<evidence type="ECO:0000256" key="3">
    <source>
        <dbReference type="ARBA" id="ARBA00013253"/>
    </source>
</evidence>
<dbReference type="GO" id="GO:0046654">
    <property type="term" value="P:tetrahydrofolate biosynthetic process"/>
    <property type="evidence" value="ECO:0007669"/>
    <property type="project" value="UniProtKB-UniPathway"/>
</dbReference>
<evidence type="ECO:0000256" key="2">
    <source>
        <dbReference type="ARBA" id="ARBA00005810"/>
    </source>
</evidence>
<evidence type="ECO:0000256" key="1">
    <source>
        <dbReference type="ARBA" id="ARBA00005051"/>
    </source>
</evidence>
<dbReference type="PANTHER" id="PTHR43071">
    <property type="entry name" value="2-AMINO-4-HYDROXY-6-HYDROXYMETHYLDIHYDROPTERIDINE PYROPHOSPHOKINASE"/>
    <property type="match status" value="1"/>
</dbReference>
<evidence type="ECO:0000256" key="5">
    <source>
        <dbReference type="ARBA" id="ARBA00022679"/>
    </source>
</evidence>
<keyword evidence="9" id="KW-0289">Folate biosynthesis</keyword>
<sequence length="166" mass="18987">MATTYIAVGSNRGDSLGIVGRLLSALRKRDPELRCASLYRSEPMYLRDQPDFLNTVIEFHTDLHPEALLRFLQELETNAGRNRAEEPRYGPRPLDLDILLYDDLLLTTPSLQIPHPRMQERLFVLVPLLELAPDLVDPRDGIPFRVKQEQAALHHPLHLEKIAPLV</sequence>
<evidence type="ECO:0000256" key="8">
    <source>
        <dbReference type="ARBA" id="ARBA00022840"/>
    </source>
</evidence>
<dbReference type="PANTHER" id="PTHR43071:SF1">
    <property type="entry name" value="2-AMINO-4-HYDROXY-6-HYDROXYMETHYLDIHYDROPTERIDINE PYROPHOSPHOKINASE"/>
    <property type="match status" value="1"/>
</dbReference>